<name>A0A1Y0B3E4_9LAMI</name>
<geneLocation type="mitochondrion" evidence="1"/>
<proteinExistence type="predicted"/>
<dbReference type="AlphaFoldDB" id="A0A1Y0B3E4"/>
<reference evidence="1" key="1">
    <citation type="submission" date="2017-03" db="EMBL/GenBank/DDBJ databases">
        <title>The mitochondrial genome of the carnivorous plant Utricularia reniformis (Lentibulariaceae): structure, comparative analysis and evolutionary landmarks.</title>
        <authorList>
            <person name="Silva S.R."/>
            <person name="Alvarenga D.O."/>
            <person name="Michael T.P."/>
            <person name="Miranda V.F.O."/>
            <person name="Varani A.M."/>
        </authorList>
    </citation>
    <scope>NUCLEOTIDE SEQUENCE</scope>
</reference>
<gene>
    <name evidence="1" type="ORF">AEK19_MT1719</name>
</gene>
<dbReference type="EMBL" id="KY774314">
    <property type="protein sequence ID" value="ART31897.1"/>
    <property type="molecule type" value="Genomic_DNA"/>
</dbReference>
<keyword evidence="1" id="KW-0496">Mitochondrion</keyword>
<organism evidence="1">
    <name type="scientific">Utricularia reniformis</name>
    <dbReference type="NCBI Taxonomy" id="192314"/>
    <lineage>
        <taxon>Eukaryota</taxon>
        <taxon>Viridiplantae</taxon>
        <taxon>Streptophyta</taxon>
        <taxon>Embryophyta</taxon>
        <taxon>Tracheophyta</taxon>
        <taxon>Spermatophyta</taxon>
        <taxon>Magnoliopsida</taxon>
        <taxon>eudicotyledons</taxon>
        <taxon>Gunneridae</taxon>
        <taxon>Pentapetalae</taxon>
        <taxon>asterids</taxon>
        <taxon>lamiids</taxon>
        <taxon>Lamiales</taxon>
        <taxon>Lentibulariaceae</taxon>
        <taxon>Utricularia</taxon>
    </lineage>
</organism>
<protein>
    <submittedName>
        <fullName evidence="1">Uncharacterized protein</fullName>
    </submittedName>
</protein>
<sequence length="85" mass="9410">MVFNGPAYSPIRKAGTCPISLNLFVEVGVMMVLGEWARPESAFTPGRRNAPTTMLRYEISPPYHDLSLYYIGALQGLDSFEKTPA</sequence>
<evidence type="ECO:0000313" key="1">
    <source>
        <dbReference type="EMBL" id="ART31897.1"/>
    </source>
</evidence>
<accession>A0A1Y0B3E4</accession>